<reference evidence="5" key="1">
    <citation type="journal article" date="2017" name="Nature">
        <title>The sunflower genome provides insights into oil metabolism, flowering and Asterid evolution.</title>
        <authorList>
            <person name="Badouin H."/>
            <person name="Gouzy J."/>
            <person name="Grassa C.J."/>
            <person name="Murat F."/>
            <person name="Staton S.E."/>
            <person name="Cottret L."/>
            <person name="Lelandais-Briere C."/>
            <person name="Owens G.L."/>
            <person name="Carrere S."/>
            <person name="Mayjonade B."/>
            <person name="Legrand L."/>
            <person name="Gill N."/>
            <person name="Kane N.C."/>
            <person name="Bowers J.E."/>
            <person name="Hubner S."/>
            <person name="Bellec A."/>
            <person name="Berard A."/>
            <person name="Berges H."/>
            <person name="Blanchet N."/>
            <person name="Boniface M.C."/>
            <person name="Brunel D."/>
            <person name="Catrice O."/>
            <person name="Chaidir N."/>
            <person name="Claudel C."/>
            <person name="Donnadieu C."/>
            <person name="Faraut T."/>
            <person name="Fievet G."/>
            <person name="Helmstetter N."/>
            <person name="King M."/>
            <person name="Knapp S.J."/>
            <person name="Lai Z."/>
            <person name="Le Paslier M.C."/>
            <person name="Lippi Y."/>
            <person name="Lorenzon L."/>
            <person name="Mandel J.R."/>
            <person name="Marage G."/>
            <person name="Marchand G."/>
            <person name="Marquand E."/>
            <person name="Bret-Mestries E."/>
            <person name="Morien E."/>
            <person name="Nambeesan S."/>
            <person name="Nguyen T."/>
            <person name="Pegot-Espagnet P."/>
            <person name="Pouilly N."/>
            <person name="Raftis F."/>
            <person name="Sallet E."/>
            <person name="Schiex T."/>
            <person name="Thomas J."/>
            <person name="Vandecasteele C."/>
            <person name="Vares D."/>
            <person name="Vear F."/>
            <person name="Vautrin S."/>
            <person name="Crespi M."/>
            <person name="Mangin B."/>
            <person name="Burke J.M."/>
            <person name="Salse J."/>
            <person name="Munos S."/>
            <person name="Vincourt P."/>
            <person name="Rieseberg L.H."/>
            <person name="Langlade N.B."/>
        </authorList>
    </citation>
    <scope>NUCLEOTIDE SEQUENCE [LARGE SCALE GENOMIC DNA]</scope>
    <source>
        <strain evidence="5">cv. SF193</strain>
    </source>
</reference>
<organism evidence="4 5">
    <name type="scientific">Helianthus annuus</name>
    <name type="common">Common sunflower</name>
    <dbReference type="NCBI Taxonomy" id="4232"/>
    <lineage>
        <taxon>Eukaryota</taxon>
        <taxon>Viridiplantae</taxon>
        <taxon>Streptophyta</taxon>
        <taxon>Embryophyta</taxon>
        <taxon>Tracheophyta</taxon>
        <taxon>Spermatophyta</taxon>
        <taxon>Magnoliopsida</taxon>
        <taxon>eudicotyledons</taxon>
        <taxon>Gunneridae</taxon>
        <taxon>Pentapetalae</taxon>
        <taxon>asterids</taxon>
        <taxon>campanulids</taxon>
        <taxon>Asterales</taxon>
        <taxon>Asteraceae</taxon>
        <taxon>Asteroideae</taxon>
        <taxon>Heliantheae alliance</taxon>
        <taxon>Heliantheae</taxon>
        <taxon>Helianthus</taxon>
    </lineage>
</organism>
<feature type="domain" description="Retroviral polymerase SH3-like" evidence="3">
    <location>
        <begin position="7"/>
        <end position="63"/>
    </location>
</feature>
<keyword evidence="4" id="KW-0548">Nucleotidyltransferase</keyword>
<accession>A0A251U7Y6</accession>
<dbReference type="Pfam" id="PF25597">
    <property type="entry name" value="SH3_retrovirus"/>
    <property type="match status" value="1"/>
</dbReference>
<dbReference type="STRING" id="4232.A0A251U7Y6"/>
<feature type="domain" description="Reverse transcriptase Ty1/copia-type" evidence="2">
    <location>
        <begin position="181"/>
        <end position="332"/>
    </location>
</feature>
<dbReference type="EMBL" id="CM007897">
    <property type="protein sequence ID" value="OTG18892.1"/>
    <property type="molecule type" value="Genomic_DNA"/>
</dbReference>
<keyword evidence="4" id="KW-0695">RNA-directed DNA polymerase</keyword>
<evidence type="ECO:0000313" key="5">
    <source>
        <dbReference type="Proteomes" id="UP000215914"/>
    </source>
</evidence>
<dbReference type="InterPro" id="IPR057670">
    <property type="entry name" value="SH3_retrovirus"/>
</dbReference>
<dbReference type="AlphaFoldDB" id="A0A251U7Y6"/>
<dbReference type="InParanoid" id="A0A251U7Y6"/>
<sequence>MGYATNMAGHVRKLDDRRIPMIYVGIEPGNKVRLFNPKTKKLVVARVGDVTFIESKQWSWKEDMSLTQKEKEKSTWYYVKHDGGMSEHVGGDNQESGANFEGDPSTPTILNTNNLSTPIHDAGTSSKSPMQNSKDNSGSCEAFPTSYDDSPLQEFRSINDVYEETTAMTNQEVKDMYEMEELLLLNDEPTSYKEASNEEVWMKAMQAELKSIQKNQTWTLTQLPPNQKELGFKRCIHEQAVYTIKRSGSLLIVGVYVDDIIVTGSKRVDIERFKEKMKAIFDMSDLGLLSYYLGIEVKQGNNGTILKQSAYAKKILNLAGMVDCNSTQYPMENKLRITKQGDGAEVDPTFYRRLIGSLRYLLHTRPDLSYSVGVERFMMGWSTNPGEREG</sequence>
<dbReference type="Pfam" id="PF07727">
    <property type="entry name" value="RVT_2"/>
    <property type="match status" value="1"/>
</dbReference>
<evidence type="ECO:0000259" key="3">
    <source>
        <dbReference type="Pfam" id="PF25597"/>
    </source>
</evidence>
<dbReference type="Proteomes" id="UP000215914">
    <property type="component" value="Chromosome 8"/>
</dbReference>
<feature type="region of interest" description="Disordered" evidence="1">
    <location>
        <begin position="85"/>
        <end position="148"/>
    </location>
</feature>
<dbReference type="InterPro" id="IPR013103">
    <property type="entry name" value="RVT_2"/>
</dbReference>
<feature type="compositionally biased region" description="Polar residues" evidence="1">
    <location>
        <begin position="105"/>
        <end position="139"/>
    </location>
</feature>
<evidence type="ECO:0000256" key="1">
    <source>
        <dbReference type="SAM" id="MobiDB-lite"/>
    </source>
</evidence>
<evidence type="ECO:0000259" key="2">
    <source>
        <dbReference type="Pfam" id="PF07727"/>
    </source>
</evidence>
<protein>
    <submittedName>
        <fullName evidence="4">Putative reverse transcriptase, RNA-dependent DNA polymerase</fullName>
    </submittedName>
</protein>
<keyword evidence="4" id="KW-0808">Transferase</keyword>
<dbReference type="OMA" id="PPINAFE"/>
<gene>
    <name evidence="4" type="ORF">HannXRQ_Chr08g0228041</name>
</gene>
<name>A0A251U7Y6_HELAN</name>
<dbReference type="GO" id="GO:0003964">
    <property type="term" value="F:RNA-directed DNA polymerase activity"/>
    <property type="evidence" value="ECO:0007669"/>
    <property type="project" value="UniProtKB-KW"/>
</dbReference>
<keyword evidence="5" id="KW-1185">Reference proteome</keyword>
<proteinExistence type="predicted"/>
<evidence type="ECO:0000313" key="4">
    <source>
        <dbReference type="EMBL" id="OTG18892.1"/>
    </source>
</evidence>